<dbReference type="PANTHER" id="PTHR43434:SF1">
    <property type="entry name" value="PHOSPHOGLYCOLATE PHOSPHATASE"/>
    <property type="match status" value="1"/>
</dbReference>
<name>A0A0D0EMK6_9FLAO</name>
<dbReference type="SUPFAM" id="SSF56784">
    <property type="entry name" value="HAD-like"/>
    <property type="match status" value="1"/>
</dbReference>
<dbReference type="SFLD" id="SFLDG01129">
    <property type="entry name" value="C1.5:_HAD__Beta-PGM__Phosphata"/>
    <property type="match status" value="1"/>
</dbReference>
<dbReference type="Proteomes" id="UP000198302">
    <property type="component" value="Unassembled WGS sequence"/>
</dbReference>
<dbReference type="InterPro" id="IPR023214">
    <property type="entry name" value="HAD_sf"/>
</dbReference>
<dbReference type="PANTHER" id="PTHR43434">
    <property type="entry name" value="PHOSPHOGLYCOLATE PHOSPHATASE"/>
    <property type="match status" value="1"/>
</dbReference>
<dbReference type="Proteomes" id="UP000032061">
    <property type="component" value="Unassembled WGS sequence"/>
</dbReference>
<dbReference type="STRING" id="37752.IW18_05705"/>
<evidence type="ECO:0000256" key="3">
    <source>
        <dbReference type="ARBA" id="ARBA00006171"/>
    </source>
</evidence>
<evidence type="ECO:0000256" key="1">
    <source>
        <dbReference type="ARBA" id="ARBA00000830"/>
    </source>
</evidence>
<dbReference type="SFLD" id="SFLDG01135">
    <property type="entry name" value="C1.5.6:_HAD__Beta-PGM__Phospha"/>
    <property type="match status" value="1"/>
</dbReference>
<reference evidence="6 8" key="2">
    <citation type="submission" date="2016-11" db="EMBL/GenBank/DDBJ databases">
        <title>Whole genomes of Flavobacteriaceae.</title>
        <authorList>
            <person name="Stine C."/>
            <person name="Li C."/>
            <person name="Tadesse D."/>
        </authorList>
    </citation>
    <scope>NUCLEOTIDE SEQUENCE [LARGE SCALE GENOMIC DNA]</scope>
    <source>
        <strain evidence="6 8">ATCC 51468</strain>
    </source>
</reference>
<dbReference type="NCBIfam" id="TIGR01549">
    <property type="entry name" value="HAD-SF-IA-v1"/>
    <property type="match status" value="1"/>
</dbReference>
<evidence type="ECO:0000256" key="2">
    <source>
        <dbReference type="ARBA" id="ARBA00004818"/>
    </source>
</evidence>
<evidence type="ECO:0000313" key="7">
    <source>
        <dbReference type="Proteomes" id="UP000032061"/>
    </source>
</evidence>
<dbReference type="InterPro" id="IPR036412">
    <property type="entry name" value="HAD-like_sf"/>
</dbReference>
<gene>
    <name evidence="6" type="ORF">B0A73_02135</name>
    <name evidence="5" type="ORF">IW18_05705</name>
</gene>
<dbReference type="Pfam" id="PF13419">
    <property type="entry name" value="HAD_2"/>
    <property type="match status" value="1"/>
</dbReference>
<dbReference type="EMBL" id="MUGX01000006">
    <property type="protein sequence ID" value="OXA90553.1"/>
    <property type="molecule type" value="Genomic_DNA"/>
</dbReference>
<dbReference type="GO" id="GO:0008967">
    <property type="term" value="F:phosphoglycolate phosphatase activity"/>
    <property type="evidence" value="ECO:0007669"/>
    <property type="project" value="UniProtKB-EC"/>
</dbReference>
<dbReference type="RefSeq" id="WP_041516620.1">
    <property type="nucleotide sequence ID" value="NZ_JPRK01000005.1"/>
</dbReference>
<organism evidence="5 7">
    <name type="scientific">Flavobacterium hibernum</name>
    <dbReference type="NCBI Taxonomy" id="37752"/>
    <lineage>
        <taxon>Bacteria</taxon>
        <taxon>Pseudomonadati</taxon>
        <taxon>Bacteroidota</taxon>
        <taxon>Flavobacteriia</taxon>
        <taxon>Flavobacteriales</taxon>
        <taxon>Flavobacteriaceae</taxon>
        <taxon>Flavobacterium</taxon>
    </lineage>
</organism>
<proteinExistence type="inferred from homology"/>
<dbReference type="GO" id="GO:0005829">
    <property type="term" value="C:cytosol"/>
    <property type="evidence" value="ECO:0007669"/>
    <property type="project" value="TreeGrafter"/>
</dbReference>
<comment type="catalytic activity">
    <reaction evidence="1">
        <text>2-phosphoglycolate + H2O = glycolate + phosphate</text>
        <dbReference type="Rhea" id="RHEA:14369"/>
        <dbReference type="ChEBI" id="CHEBI:15377"/>
        <dbReference type="ChEBI" id="CHEBI:29805"/>
        <dbReference type="ChEBI" id="CHEBI:43474"/>
        <dbReference type="ChEBI" id="CHEBI:58033"/>
        <dbReference type="EC" id="3.1.3.18"/>
    </reaction>
</comment>
<evidence type="ECO:0000313" key="6">
    <source>
        <dbReference type="EMBL" id="OXA90553.1"/>
    </source>
</evidence>
<comment type="similarity">
    <text evidence="3">Belongs to the HAD-like hydrolase superfamily. CbbY/CbbZ/Gph/YieH family.</text>
</comment>
<dbReference type="SFLD" id="SFLDS00003">
    <property type="entry name" value="Haloacid_Dehalogenase"/>
    <property type="match status" value="1"/>
</dbReference>
<dbReference type="PRINTS" id="PR00413">
    <property type="entry name" value="HADHALOGNASE"/>
</dbReference>
<dbReference type="EC" id="3.1.3.18" evidence="4"/>
<dbReference type="InterPro" id="IPR023198">
    <property type="entry name" value="PGP-like_dom2"/>
</dbReference>
<dbReference type="AlphaFoldDB" id="A0A0D0EMK6"/>
<dbReference type="Gene3D" id="3.40.50.1000">
    <property type="entry name" value="HAD superfamily/HAD-like"/>
    <property type="match status" value="1"/>
</dbReference>
<evidence type="ECO:0000313" key="8">
    <source>
        <dbReference type="Proteomes" id="UP000198302"/>
    </source>
</evidence>
<dbReference type="OrthoDB" id="9807630at2"/>
<dbReference type="InterPro" id="IPR050155">
    <property type="entry name" value="HAD-like_hydrolase_sf"/>
</dbReference>
<dbReference type="EMBL" id="JPRK01000005">
    <property type="protein sequence ID" value="KIO53835.1"/>
    <property type="molecule type" value="Genomic_DNA"/>
</dbReference>
<reference evidence="5 7" key="1">
    <citation type="submission" date="2015-01" db="EMBL/GenBank/DDBJ databases">
        <title>Genome of Flavobacterium hibernum DSM 12611.</title>
        <authorList>
            <person name="Stropko S.J."/>
            <person name="Pipes S.E."/>
            <person name="Newman J.D."/>
        </authorList>
    </citation>
    <scope>NUCLEOTIDE SEQUENCE [LARGE SCALE GENOMIC DNA]</scope>
    <source>
        <strain evidence="5 7">DSM 12611</strain>
    </source>
</reference>
<dbReference type="Gene3D" id="1.10.150.240">
    <property type="entry name" value="Putative phosphatase, domain 2"/>
    <property type="match status" value="1"/>
</dbReference>
<accession>A0A0D0EMK6</accession>
<dbReference type="InterPro" id="IPR041492">
    <property type="entry name" value="HAD_2"/>
</dbReference>
<dbReference type="InterPro" id="IPR006439">
    <property type="entry name" value="HAD-SF_hydro_IA"/>
</dbReference>
<protein>
    <recommendedName>
        <fullName evidence="4">phosphoglycolate phosphatase</fullName>
        <ecNumber evidence="4">3.1.3.18</ecNumber>
    </recommendedName>
</protein>
<sequence length="215" mass="24139">MKYKGIIFDLDGTLVNSLEDISGAMNIVLKDLNYPTHTYDTYQYFIGSGLRNLVSKALPVSNNSDEQIQICFDSMINEYRKICTLKTKPYEGILELLDNLTSQNIKLAVFSNKADELTKKIASEIFPDYFDTAIGLSTEALKKPNPFEAVEISKKWNLNPEEILFVGDSDIDMKTAVNANMFPVGVSWGYRTEEELKTSGAKLVINNASELIEIL</sequence>
<keyword evidence="8" id="KW-1185">Reference proteome</keyword>
<evidence type="ECO:0000256" key="4">
    <source>
        <dbReference type="ARBA" id="ARBA00013078"/>
    </source>
</evidence>
<dbReference type="GO" id="GO:0006281">
    <property type="term" value="P:DNA repair"/>
    <property type="evidence" value="ECO:0007669"/>
    <property type="project" value="TreeGrafter"/>
</dbReference>
<comment type="pathway">
    <text evidence="2">Organic acid metabolism; glycolate biosynthesis; glycolate from 2-phosphoglycolate: step 1/1.</text>
</comment>
<evidence type="ECO:0000313" key="5">
    <source>
        <dbReference type="EMBL" id="KIO53835.1"/>
    </source>
</evidence>
<comment type="caution">
    <text evidence="5">The sequence shown here is derived from an EMBL/GenBank/DDBJ whole genome shotgun (WGS) entry which is preliminary data.</text>
</comment>
<keyword evidence="5" id="KW-0378">Hydrolase</keyword>